<gene>
    <name evidence="1" type="ORF">STRIC_1900</name>
</gene>
<dbReference type="RefSeq" id="WP_008089897.1">
    <property type="nucleotide sequence ID" value="NZ_AEUX02000007.1"/>
</dbReference>
<evidence type="ECO:0000313" key="1">
    <source>
        <dbReference type="EMBL" id="EHI68977.1"/>
    </source>
</evidence>
<evidence type="ECO:0000313" key="2">
    <source>
        <dbReference type="Proteomes" id="UP000003330"/>
    </source>
</evidence>
<proteinExistence type="predicted"/>
<dbReference type="EMBL" id="AEUX02000007">
    <property type="protein sequence ID" value="EHI68977.1"/>
    <property type="molecule type" value="Genomic_DNA"/>
</dbReference>
<dbReference type="Proteomes" id="UP000003330">
    <property type="component" value="Unassembled WGS sequence"/>
</dbReference>
<sequence>MKKTTTEKQSLTTKFVKLGLVSAMFTGGALLALLASASTYTDYDYDAAYRNAQTAELPEYITGSIYGILNQNSSVTYPKDIDGAQPVA</sequence>
<organism evidence="1 2">
    <name type="scientific">Streptococcus ictaluri 707-05</name>
    <dbReference type="NCBI Taxonomy" id="764299"/>
    <lineage>
        <taxon>Bacteria</taxon>
        <taxon>Bacillati</taxon>
        <taxon>Bacillota</taxon>
        <taxon>Bacilli</taxon>
        <taxon>Lactobacillales</taxon>
        <taxon>Streptococcaceae</taxon>
        <taxon>Streptococcus</taxon>
    </lineage>
</organism>
<accession>G5K513</accession>
<reference evidence="1 2" key="1">
    <citation type="journal article" date="2014" name="Int. J. Syst. Evol. Microbiol.">
        <title>Phylogenomics and the dynamic genome evolution of the genus Streptococcus.</title>
        <authorList>
            <consortium name="The Broad Institute Genome Sequencing Platform"/>
            <person name="Richards V.P."/>
            <person name="Palmer S.R."/>
            <person name="Pavinski Bitar P.D."/>
            <person name="Qin X."/>
            <person name="Weinstock G.M."/>
            <person name="Highlander S.K."/>
            <person name="Town C.D."/>
            <person name="Burne R.A."/>
            <person name="Stanhope M.J."/>
        </authorList>
    </citation>
    <scope>NUCLEOTIDE SEQUENCE [LARGE SCALE GENOMIC DNA]</scope>
    <source>
        <strain evidence="1 2">707-05</strain>
    </source>
</reference>
<keyword evidence="2" id="KW-1185">Reference proteome</keyword>
<name>G5K513_9STRE</name>
<dbReference type="STRING" id="764299.STRIC_1900"/>
<protein>
    <submittedName>
        <fullName evidence="1">Uncharacterized protein</fullName>
    </submittedName>
</protein>
<dbReference type="AlphaFoldDB" id="G5K513"/>
<comment type="caution">
    <text evidence="1">The sequence shown here is derived from an EMBL/GenBank/DDBJ whole genome shotgun (WGS) entry which is preliminary data.</text>
</comment>